<feature type="compositionally biased region" description="Basic and acidic residues" evidence="1">
    <location>
        <begin position="62"/>
        <end position="80"/>
    </location>
</feature>
<evidence type="ECO:0000313" key="2">
    <source>
        <dbReference type="EMBL" id="KAK3792479.1"/>
    </source>
</evidence>
<feature type="region of interest" description="Disordered" evidence="1">
    <location>
        <begin position="56"/>
        <end position="80"/>
    </location>
</feature>
<organism evidence="2 3">
    <name type="scientific">Elysia crispata</name>
    <name type="common">lettuce slug</name>
    <dbReference type="NCBI Taxonomy" id="231223"/>
    <lineage>
        <taxon>Eukaryota</taxon>
        <taxon>Metazoa</taxon>
        <taxon>Spiralia</taxon>
        <taxon>Lophotrochozoa</taxon>
        <taxon>Mollusca</taxon>
        <taxon>Gastropoda</taxon>
        <taxon>Heterobranchia</taxon>
        <taxon>Euthyneura</taxon>
        <taxon>Panpulmonata</taxon>
        <taxon>Sacoglossa</taxon>
        <taxon>Placobranchoidea</taxon>
        <taxon>Plakobranchidae</taxon>
        <taxon>Elysia</taxon>
    </lineage>
</organism>
<reference evidence="2" key="1">
    <citation type="journal article" date="2023" name="G3 (Bethesda)">
        <title>A reference genome for the long-term kleptoplast-retaining sea slug Elysia crispata morphotype clarki.</title>
        <authorList>
            <person name="Eastman K.E."/>
            <person name="Pendleton A.L."/>
            <person name="Shaikh M.A."/>
            <person name="Suttiyut T."/>
            <person name="Ogas R."/>
            <person name="Tomko P."/>
            <person name="Gavelis G."/>
            <person name="Widhalm J.R."/>
            <person name="Wisecaver J.H."/>
        </authorList>
    </citation>
    <scope>NUCLEOTIDE SEQUENCE</scope>
    <source>
        <strain evidence="2">ECLA1</strain>
    </source>
</reference>
<evidence type="ECO:0000313" key="3">
    <source>
        <dbReference type="Proteomes" id="UP001283361"/>
    </source>
</evidence>
<evidence type="ECO:0000256" key="1">
    <source>
        <dbReference type="SAM" id="MobiDB-lite"/>
    </source>
</evidence>
<comment type="caution">
    <text evidence="2">The sequence shown here is derived from an EMBL/GenBank/DDBJ whole genome shotgun (WGS) entry which is preliminary data.</text>
</comment>
<dbReference type="AlphaFoldDB" id="A0AAE1E2X7"/>
<proteinExistence type="predicted"/>
<accession>A0AAE1E2X7</accession>
<gene>
    <name evidence="2" type="ORF">RRG08_049178</name>
</gene>
<dbReference type="Proteomes" id="UP001283361">
    <property type="component" value="Unassembled WGS sequence"/>
</dbReference>
<protein>
    <submittedName>
        <fullName evidence="2">Uncharacterized protein</fullName>
    </submittedName>
</protein>
<name>A0AAE1E2X7_9GAST</name>
<sequence>MSGQVWGRNPQPPSNRPRLFRPSRPRPGRAGERWSGDKPGLIGCCQSELQRCAPNVKADISTSDRTHRPDKRRLQESRSTRDCCVSLADCLSPPQTSCPPPPARFSRLSPTTPRKFVFSFLTQYSSSDGLIVILSQLFKHAR</sequence>
<feature type="compositionally biased region" description="Basic residues" evidence="1">
    <location>
        <begin position="18"/>
        <end position="27"/>
    </location>
</feature>
<feature type="region of interest" description="Disordered" evidence="1">
    <location>
        <begin position="1"/>
        <end position="38"/>
    </location>
</feature>
<dbReference type="EMBL" id="JAWDGP010001372">
    <property type="protein sequence ID" value="KAK3792479.1"/>
    <property type="molecule type" value="Genomic_DNA"/>
</dbReference>
<keyword evidence="3" id="KW-1185">Reference proteome</keyword>